<dbReference type="PROSITE" id="PS51745">
    <property type="entry name" value="PB1"/>
    <property type="match status" value="1"/>
</dbReference>
<dbReference type="Gene3D" id="1.10.8.10">
    <property type="entry name" value="DNA helicase RuvA subunit, C-terminal domain"/>
    <property type="match status" value="1"/>
</dbReference>
<reference evidence="3" key="1">
    <citation type="submission" date="2021-01" db="EMBL/GenBank/DDBJ databases">
        <authorList>
            <person name="Corre E."/>
            <person name="Pelletier E."/>
            <person name="Niang G."/>
            <person name="Scheremetjew M."/>
            <person name="Finn R."/>
            <person name="Kale V."/>
            <person name="Holt S."/>
            <person name="Cochrane G."/>
            <person name="Meng A."/>
            <person name="Brown T."/>
            <person name="Cohen L."/>
        </authorList>
    </citation>
    <scope>NUCLEOTIDE SEQUENCE</scope>
    <source>
        <strain evidence="3">NIES-2562</strain>
    </source>
</reference>
<sequence length="740" mass="81772">MVSVKVQYQKELRRLALDEDGVTYVGLAQRIEKLFGLNGRQFVVRYKDDEGEYITVDTDEEIRLALEIAESSDKRILRLDVELLPVEKTGQSLAEHLESLFSTLCDSIGIDKEVSERFVRSIVPDKVKEAVDSQKEHLSLGYQILDAFLAGNLRSLPFFPFCDNEKEDQSKDESFGGGRCGGGRRGRFWKKFSSWMRHPHHGWHGRRPGEEQGGQESSPHPDPHCHPHPHGPPFDPHHPPFGGPPHPHPFGGHPHPHPFGGHPVHPPFGGPWAHPGQGAPAAFGHCRGEKKEDETKAEASGSERSSRKDEKKSTHESHCSSGDMGGFHDFHWNGCHWNAKSHDMPRSVYKARFVADLTVFDGTVFKPSVPFTKIWKLRNTGDCAWPAGSTLQHISGPRLSGTASIPVPAANAGEEVDLSLDMTSPDTEGRYVSVWRLVTPLGKRFGQKVWVEIHVSTSDGIPASGEEKSEAARDRGDESGDDEEGTRKEEESTETCMEAAAEFAKKFGLNEEVAKGLVSAFPDQAQMFTSHVLPHLNDLTSQFLSHFPAVAEAVDHASGGDAEALHDLHALHALHAAHHGEGEKGMHDLHALHAAHTSHGGYPKQEEKHEHASRPKEGEEEEEKVEERKKRVSVTSIDSYEDVEEEGAAATAATPLSEKDSPLIAFHQHGYSDDELNQRVLVEYDGNVQAALGFLKKARQYHDEMEQLKSMGFLNEFENAQVLVSVGGKLSDAVNKLCPS</sequence>
<dbReference type="InterPro" id="IPR000270">
    <property type="entry name" value="PB1_dom"/>
</dbReference>
<name>A0A7S3CVM7_9EUKA</name>
<evidence type="ECO:0000313" key="3">
    <source>
        <dbReference type="EMBL" id="CAE0238794.1"/>
    </source>
</evidence>
<feature type="compositionally biased region" description="Basic and acidic residues" evidence="1">
    <location>
        <begin position="604"/>
        <end position="617"/>
    </location>
</feature>
<feature type="region of interest" description="Disordered" evidence="1">
    <location>
        <begin position="199"/>
        <end position="323"/>
    </location>
</feature>
<feature type="compositionally biased region" description="Basic and acidic residues" evidence="1">
    <location>
        <begin position="465"/>
        <end position="478"/>
    </location>
</feature>
<dbReference type="InterPro" id="IPR009060">
    <property type="entry name" value="UBA-like_sf"/>
</dbReference>
<dbReference type="AlphaFoldDB" id="A0A7S3CVM7"/>
<protein>
    <recommendedName>
        <fullName evidence="2">PB1 domain-containing protein</fullName>
    </recommendedName>
</protein>
<dbReference type="Gene3D" id="3.10.20.90">
    <property type="entry name" value="Phosphatidylinositol 3-kinase Catalytic Subunit, Chain A, domain 1"/>
    <property type="match status" value="1"/>
</dbReference>
<dbReference type="CDD" id="cd14947">
    <property type="entry name" value="NBR1_like"/>
    <property type="match status" value="1"/>
</dbReference>
<feature type="domain" description="PB1" evidence="2">
    <location>
        <begin position="1"/>
        <end position="84"/>
    </location>
</feature>
<organism evidence="3">
    <name type="scientific">Palpitomonas bilix</name>
    <dbReference type="NCBI Taxonomy" id="652834"/>
    <lineage>
        <taxon>Eukaryota</taxon>
        <taxon>Eukaryota incertae sedis</taxon>
    </lineage>
</organism>
<dbReference type="PANTHER" id="PTHR20930">
    <property type="entry name" value="OVARIAN CARCINOMA ANTIGEN CA125-RELATED"/>
    <property type="match status" value="1"/>
</dbReference>
<dbReference type="InterPro" id="IPR053793">
    <property type="entry name" value="PB1-like"/>
</dbReference>
<dbReference type="InterPro" id="IPR032350">
    <property type="entry name" value="Nbr1_FW"/>
</dbReference>
<dbReference type="SMART" id="SM00666">
    <property type="entry name" value="PB1"/>
    <property type="match status" value="1"/>
</dbReference>
<dbReference type="Pfam" id="PF16158">
    <property type="entry name" value="N_BRCA1_IG"/>
    <property type="match status" value="1"/>
</dbReference>
<dbReference type="CDD" id="cd05992">
    <property type="entry name" value="PB1"/>
    <property type="match status" value="1"/>
</dbReference>
<feature type="compositionally biased region" description="Basic and acidic residues" evidence="1">
    <location>
        <begin position="304"/>
        <end position="318"/>
    </location>
</feature>
<dbReference type="Pfam" id="PF00564">
    <property type="entry name" value="PB1"/>
    <property type="match status" value="1"/>
</dbReference>
<evidence type="ECO:0000259" key="2">
    <source>
        <dbReference type="PROSITE" id="PS51745"/>
    </source>
</evidence>
<feature type="compositionally biased region" description="Basic and acidic residues" evidence="1">
    <location>
        <begin position="286"/>
        <end position="297"/>
    </location>
</feature>
<dbReference type="SUPFAM" id="SSF46934">
    <property type="entry name" value="UBA-like"/>
    <property type="match status" value="1"/>
</dbReference>
<feature type="compositionally biased region" description="Low complexity" evidence="1">
    <location>
        <begin position="249"/>
        <end position="263"/>
    </location>
</feature>
<proteinExistence type="predicted"/>
<feature type="compositionally biased region" description="Pro residues" evidence="1">
    <location>
        <begin position="230"/>
        <end position="248"/>
    </location>
</feature>
<evidence type="ECO:0000256" key="1">
    <source>
        <dbReference type="SAM" id="MobiDB-lite"/>
    </source>
</evidence>
<feature type="region of interest" description="Disordered" evidence="1">
    <location>
        <begin position="598"/>
        <end position="656"/>
    </location>
</feature>
<dbReference type="InterPro" id="IPR013783">
    <property type="entry name" value="Ig-like_fold"/>
</dbReference>
<dbReference type="SUPFAM" id="SSF54277">
    <property type="entry name" value="CAD &amp; PB1 domains"/>
    <property type="match status" value="1"/>
</dbReference>
<accession>A0A7S3CVM7</accession>
<dbReference type="PANTHER" id="PTHR20930:SF0">
    <property type="entry name" value="PROTEIN ILRUN"/>
    <property type="match status" value="1"/>
</dbReference>
<dbReference type="EMBL" id="HBIB01001358">
    <property type="protein sequence ID" value="CAE0238794.1"/>
    <property type="molecule type" value="Transcribed_RNA"/>
</dbReference>
<dbReference type="Gene3D" id="2.60.40.10">
    <property type="entry name" value="Immunoglobulins"/>
    <property type="match status" value="1"/>
</dbReference>
<feature type="region of interest" description="Disordered" evidence="1">
    <location>
        <begin position="459"/>
        <end position="494"/>
    </location>
</feature>
<gene>
    <name evidence="3" type="ORF">PBIL07802_LOCUS937</name>
</gene>